<dbReference type="OMA" id="FEINCKM"/>
<accession>A0A0A1TXD5</accession>
<dbReference type="PANTHER" id="PTHR23317:SF76">
    <property type="entry name" value="LD20667P"/>
    <property type="match status" value="1"/>
</dbReference>
<dbReference type="GO" id="GO:0005085">
    <property type="term" value="F:guanyl-nucleotide exchange factor activity"/>
    <property type="evidence" value="ECO:0007669"/>
    <property type="project" value="UniProtKB-KW"/>
</dbReference>
<name>A0A0A1TXD5_ENTIV</name>
<feature type="coiled-coil region" evidence="3">
    <location>
        <begin position="86"/>
        <end position="162"/>
    </location>
</feature>
<dbReference type="InterPro" id="IPR043162">
    <property type="entry name" value="DOCK_C_lobe_C"/>
</dbReference>
<evidence type="ECO:0000259" key="4">
    <source>
        <dbReference type="PROSITE" id="PS51651"/>
    </source>
</evidence>
<proteinExistence type="inferred from homology"/>
<evidence type="ECO:0000313" key="5">
    <source>
        <dbReference type="EMBL" id="ELP84165.1"/>
    </source>
</evidence>
<dbReference type="InterPro" id="IPR043161">
    <property type="entry name" value="DOCK_C_lobe_A"/>
</dbReference>
<dbReference type="Pfam" id="PF06920">
    <property type="entry name" value="DHR-2_Lobe_A"/>
    <property type="match status" value="1"/>
</dbReference>
<dbReference type="InterPro" id="IPR046769">
    <property type="entry name" value="DOCKER_Lobe_A"/>
</dbReference>
<keyword evidence="3" id="KW-0175">Coiled coil</keyword>
<dbReference type="InterPro" id="IPR046773">
    <property type="entry name" value="DOCKER_Lobe_C"/>
</dbReference>
<dbReference type="VEuPathDB" id="AmoebaDB:EIN_337640"/>
<dbReference type="AlphaFoldDB" id="A0A0A1TXD5"/>
<organism evidence="5 6">
    <name type="scientific">Entamoeba invadens IP1</name>
    <dbReference type="NCBI Taxonomy" id="370355"/>
    <lineage>
        <taxon>Eukaryota</taxon>
        <taxon>Amoebozoa</taxon>
        <taxon>Evosea</taxon>
        <taxon>Archamoebae</taxon>
        <taxon>Mastigamoebida</taxon>
        <taxon>Entamoebidae</taxon>
        <taxon>Entamoeba</taxon>
    </lineage>
</organism>
<dbReference type="InterPro" id="IPR027357">
    <property type="entry name" value="DOCKER_dom"/>
</dbReference>
<dbReference type="InterPro" id="IPR026791">
    <property type="entry name" value="DOCK"/>
</dbReference>
<dbReference type="PANTHER" id="PTHR23317">
    <property type="entry name" value="DEDICATOR OF CYTOKINESIS DOCK"/>
    <property type="match status" value="1"/>
</dbReference>
<dbReference type="Gene3D" id="1.25.40.410">
    <property type="match status" value="1"/>
</dbReference>
<dbReference type="OrthoDB" id="47328at2759"/>
<evidence type="ECO:0000256" key="1">
    <source>
        <dbReference type="ARBA" id="ARBA00022658"/>
    </source>
</evidence>
<feature type="domain" description="DOCKER" evidence="4">
    <location>
        <begin position="535"/>
        <end position="973"/>
    </location>
</feature>
<evidence type="ECO:0000256" key="3">
    <source>
        <dbReference type="SAM" id="Coils"/>
    </source>
</evidence>
<dbReference type="Gene3D" id="1.20.58.740">
    <property type="match status" value="1"/>
</dbReference>
<keyword evidence="6" id="KW-1185">Reference proteome</keyword>
<comment type="similarity">
    <text evidence="2">Belongs to the DOCK family.</text>
</comment>
<dbReference type="RefSeq" id="XP_004183511.1">
    <property type="nucleotide sequence ID" value="XM_004183463.1"/>
</dbReference>
<keyword evidence="1" id="KW-0344">Guanine-nucleotide releasing factor</keyword>
<dbReference type="Pfam" id="PF20421">
    <property type="entry name" value="DHR-2_Lobe_C"/>
    <property type="match status" value="1"/>
</dbReference>
<dbReference type="GeneID" id="14883154"/>
<evidence type="ECO:0000313" key="6">
    <source>
        <dbReference type="Proteomes" id="UP000014680"/>
    </source>
</evidence>
<dbReference type="PROSITE" id="PS51651">
    <property type="entry name" value="DOCKER"/>
    <property type="match status" value="1"/>
</dbReference>
<feature type="coiled-coil region" evidence="3">
    <location>
        <begin position="731"/>
        <end position="758"/>
    </location>
</feature>
<dbReference type="EMBL" id="KB207145">
    <property type="protein sequence ID" value="ELP84165.1"/>
    <property type="molecule type" value="Genomic_DNA"/>
</dbReference>
<dbReference type="GO" id="GO:0007264">
    <property type="term" value="P:small GTPase-mediated signal transduction"/>
    <property type="evidence" value="ECO:0007669"/>
    <property type="project" value="InterPro"/>
</dbReference>
<dbReference type="KEGG" id="eiv:EIN_337640"/>
<gene>
    <name evidence="5" type="ORF">EIN_337640</name>
</gene>
<evidence type="ECO:0000256" key="2">
    <source>
        <dbReference type="PROSITE-ProRule" id="PRU00984"/>
    </source>
</evidence>
<protein>
    <recommendedName>
        <fullName evidence="4">DOCKER domain-containing protein</fullName>
    </recommendedName>
</protein>
<reference evidence="5 6" key="1">
    <citation type="submission" date="2012-10" db="EMBL/GenBank/DDBJ databases">
        <authorList>
            <person name="Zafar N."/>
            <person name="Inman J."/>
            <person name="Hall N."/>
            <person name="Lorenzi H."/>
            <person name="Caler E."/>
        </authorList>
    </citation>
    <scope>NUCLEOTIDE SEQUENCE [LARGE SCALE GENOMIC DNA]</scope>
    <source>
        <strain evidence="5 6">IP1</strain>
    </source>
</reference>
<sequence length="994" mass="114339">MTKRRVLSFLQSLWAKDSEQKVNEMIDKNLKVLDEQVKAEKHSKELRTNTIHFLSEVFEKIRMCVKFSSEFSVSDVEYKKMCDEKSKELTEKADEYKEIVKELNKYNIFPIVQIDKVEDIVNATRELLRLRASLENSEKNEKIKIENQKSEFEKDLQNSRKSLFANFNKICASLKLGDNADLNTLISEEAKSATGKLETLKESAKKNHDLFSKKSAQIYSLSPYTFVFKNWSTVLPIAVKILEALSSAQKTIKDYELKMENDSKQMDIELSLSEDLVKCAAWEEGIHDVVDFGKVFLDAINSNKSTSRYTLIIEMAESLIQQFNSIKASYEGVKRLYGSSQKSPESSPDTSKKSFKMFEKLFDDLAAPNMIKSELESHFRSLRVDERREKYNEDTRKKYATYFTLAVQLLEFQTDEPGSQILEIAKEIRKLENTKILFLEKYVKKDDIEKIKAYAAKNEKFKILVQSENALEKRKRSIGESSEDFGAKMEMFVRSVNDLKNRCEEFLGDVVLLQKMRETKCVVENIYEKEFDMAKKYKECPEIFISCLQSIAFRHFQLEEYTPAAVAIVYIIHYIYGVVEGPECMLKLEELTKVSEDIISCGKAEFVASGDEQMTTQFLVENAKIAALLFEQGKMRHDAVCVLNFVIPLFIQNRNYAELSEAHETVDKLYSQIGDYPVIMFYQVQFFGKEFFGDEHKKMYIYTSKERNNDFNTLITKKYTKVIDGVEMKPLAKTVAQAKDLIAKLQKLENETKEEKEEGGDDEKVPPFIVVGTLTIHNDFEEVSRLGVKFLSSPIFKNEVPYQDPNIPGKDGMCKMTTFFKTNRKLPSMLVREEVVSTNQIIKTPIESSVDDYVKRLETMKKAVQSCQKSMSADNVRNLESAVQGSIGANVNGGFKTVCDRFLKAPDIEKYNAQHVFELFEINCKMLAVSKLDIEIHKNNLKTTEQIQMQAVLDSGFLASSKAIRDVKEDVVNYIKKCGKEELVEKINTLINTF</sequence>
<dbReference type="Proteomes" id="UP000014680">
    <property type="component" value="Unassembled WGS sequence"/>
</dbReference>